<dbReference type="Proteomes" id="UP000724268">
    <property type="component" value="Unassembled WGS sequence"/>
</dbReference>
<gene>
    <name evidence="1" type="ORF">KZX47_05950</name>
</gene>
<comment type="caution">
    <text evidence="1">The sequence shown here is derived from an EMBL/GenBank/DDBJ whole genome shotgun (WGS) entry which is preliminary data.</text>
</comment>
<proteinExistence type="predicted"/>
<dbReference type="RefSeq" id="WP_219759357.1">
    <property type="nucleotide sequence ID" value="NZ_JAHXRS010000008.1"/>
</dbReference>
<name>A0ABS6ZXZ6_9DEIN</name>
<reference evidence="1 2" key="1">
    <citation type="submission" date="2021-07" db="EMBL/GenBank/DDBJ databases">
        <title>Thermus aquaticus gen. n. and sp. n., a nonsporulating extreme thermophile.</title>
        <authorList>
            <person name="Hu C.-J."/>
            <person name="Li W.-J."/>
            <person name="Xian W.-D."/>
        </authorList>
    </citation>
    <scope>NUCLEOTIDE SEQUENCE [LARGE SCALE GENOMIC DNA]</scope>
    <source>
        <strain evidence="1 2">SYSU G05001</strain>
    </source>
</reference>
<organism evidence="1 2">
    <name type="scientific">Thermus brevis</name>
    <dbReference type="NCBI Taxonomy" id="2862456"/>
    <lineage>
        <taxon>Bacteria</taxon>
        <taxon>Thermotogati</taxon>
        <taxon>Deinococcota</taxon>
        <taxon>Deinococci</taxon>
        <taxon>Thermales</taxon>
        <taxon>Thermaceae</taxon>
        <taxon>Thermus</taxon>
    </lineage>
</organism>
<sequence length="94" mass="10800">MDFREYLRESLKNPKDQRLYREALGEELAWLLRYLGETRGSRPDVGNTEKDALKLTLEEIARHAQALGLGLRLEFVTPKGEVEGRFTISPDEPV</sequence>
<evidence type="ECO:0000313" key="1">
    <source>
        <dbReference type="EMBL" id="MBW6394695.1"/>
    </source>
</evidence>
<protein>
    <submittedName>
        <fullName evidence="1">Uncharacterized protein</fullName>
    </submittedName>
</protein>
<evidence type="ECO:0000313" key="2">
    <source>
        <dbReference type="Proteomes" id="UP000724268"/>
    </source>
</evidence>
<accession>A0ABS6ZXZ6</accession>
<keyword evidence="2" id="KW-1185">Reference proteome</keyword>
<dbReference type="EMBL" id="JAHXRS010000008">
    <property type="protein sequence ID" value="MBW6394695.1"/>
    <property type="molecule type" value="Genomic_DNA"/>
</dbReference>